<dbReference type="Pfam" id="PF13193">
    <property type="entry name" value="AMP-binding_C"/>
    <property type="match status" value="2"/>
</dbReference>
<dbReference type="SUPFAM" id="SSF56801">
    <property type="entry name" value="Acetyl-CoA synthetase-like"/>
    <property type="match status" value="2"/>
</dbReference>
<dbReference type="GO" id="GO:0003824">
    <property type="term" value="F:catalytic activity"/>
    <property type="evidence" value="ECO:0007669"/>
    <property type="project" value="InterPro"/>
</dbReference>
<dbReference type="InterPro" id="IPR000873">
    <property type="entry name" value="AMP-dep_synth/lig_dom"/>
</dbReference>
<evidence type="ECO:0000256" key="1">
    <source>
        <dbReference type="ARBA" id="ARBA00001957"/>
    </source>
</evidence>
<dbReference type="InterPro" id="IPR009081">
    <property type="entry name" value="PP-bd_ACP"/>
</dbReference>
<dbReference type="SMART" id="SM01294">
    <property type="entry name" value="PKS_PP_betabranch"/>
    <property type="match status" value="1"/>
</dbReference>
<dbReference type="Gene3D" id="3.30.300.30">
    <property type="match status" value="2"/>
</dbReference>
<dbReference type="Gene3D" id="1.10.1200.10">
    <property type="entry name" value="ACP-like"/>
    <property type="match status" value="2"/>
</dbReference>
<dbReference type="InterPro" id="IPR020806">
    <property type="entry name" value="PKS_PP-bd"/>
</dbReference>
<feature type="region of interest" description="Disordered" evidence="4">
    <location>
        <begin position="990"/>
        <end position="1013"/>
    </location>
</feature>
<dbReference type="Pfam" id="PF00550">
    <property type="entry name" value="PP-binding"/>
    <property type="match status" value="2"/>
</dbReference>
<dbReference type="CDD" id="cd12117">
    <property type="entry name" value="A_NRPS_Srf_like"/>
    <property type="match status" value="1"/>
</dbReference>
<dbReference type="InterPro" id="IPR036736">
    <property type="entry name" value="ACP-like_sf"/>
</dbReference>
<feature type="domain" description="Carrier" evidence="5">
    <location>
        <begin position="1012"/>
        <end position="1090"/>
    </location>
</feature>
<keyword evidence="3" id="KW-0597">Phosphoprotein</keyword>
<evidence type="ECO:0000259" key="5">
    <source>
        <dbReference type="PROSITE" id="PS50075"/>
    </source>
</evidence>
<evidence type="ECO:0000256" key="3">
    <source>
        <dbReference type="ARBA" id="ARBA00022553"/>
    </source>
</evidence>
<dbReference type="GO" id="GO:0005737">
    <property type="term" value="C:cytoplasm"/>
    <property type="evidence" value="ECO:0007669"/>
    <property type="project" value="TreeGrafter"/>
</dbReference>
<dbReference type="PROSITE" id="PS50075">
    <property type="entry name" value="CARRIER"/>
    <property type="match status" value="2"/>
</dbReference>
<dbReference type="Gene3D" id="2.30.38.10">
    <property type="entry name" value="Luciferase, Domain 3"/>
    <property type="match status" value="2"/>
</dbReference>
<dbReference type="SUPFAM" id="SSF52777">
    <property type="entry name" value="CoA-dependent acyltransferases"/>
    <property type="match status" value="6"/>
</dbReference>
<feature type="region of interest" description="Disordered" evidence="4">
    <location>
        <begin position="1"/>
        <end position="24"/>
    </location>
</feature>
<comment type="caution">
    <text evidence="6">The sequence shown here is derived from an EMBL/GenBank/DDBJ whole genome shotgun (WGS) entry which is preliminary data.</text>
</comment>
<dbReference type="PANTHER" id="PTHR45527">
    <property type="entry name" value="NONRIBOSOMAL PEPTIDE SYNTHETASE"/>
    <property type="match status" value="1"/>
</dbReference>
<feature type="compositionally biased region" description="Low complexity" evidence="4">
    <location>
        <begin position="1"/>
        <end position="11"/>
    </location>
</feature>
<keyword evidence="2" id="KW-0596">Phosphopantetheine</keyword>
<dbReference type="InterPro" id="IPR020845">
    <property type="entry name" value="AMP-binding_CS"/>
</dbReference>
<dbReference type="SUPFAM" id="SSF47336">
    <property type="entry name" value="ACP-like"/>
    <property type="match status" value="2"/>
</dbReference>
<dbReference type="Pfam" id="PF00668">
    <property type="entry name" value="Condensation"/>
    <property type="match status" value="3"/>
</dbReference>
<feature type="compositionally biased region" description="Low complexity" evidence="4">
    <location>
        <begin position="995"/>
        <end position="1013"/>
    </location>
</feature>
<proteinExistence type="predicted"/>
<dbReference type="SMART" id="SM00823">
    <property type="entry name" value="PKS_PP"/>
    <property type="match status" value="2"/>
</dbReference>
<dbReference type="GO" id="GO:0043041">
    <property type="term" value="P:amino acid activation for nonribosomal peptide biosynthetic process"/>
    <property type="evidence" value="ECO:0007669"/>
    <property type="project" value="TreeGrafter"/>
</dbReference>
<dbReference type="FunFam" id="3.40.50.980:FF:000001">
    <property type="entry name" value="Non-ribosomal peptide synthetase"/>
    <property type="match status" value="1"/>
</dbReference>
<comment type="cofactor">
    <cofactor evidence="1">
        <name>pantetheine 4'-phosphate</name>
        <dbReference type="ChEBI" id="CHEBI:47942"/>
    </cofactor>
</comment>
<feature type="domain" description="Carrier" evidence="5">
    <location>
        <begin position="2128"/>
        <end position="2202"/>
    </location>
</feature>
<accession>A0AAW9QN01</accession>
<dbReference type="Gene3D" id="3.30.559.30">
    <property type="entry name" value="Nonribosomal peptide synthetase, condensation domain"/>
    <property type="match status" value="3"/>
</dbReference>
<gene>
    <name evidence="6" type="ORF">V4F39_24125</name>
</gene>
<dbReference type="Gene3D" id="3.30.559.10">
    <property type="entry name" value="Chloramphenicol acetyltransferase-like domain"/>
    <property type="match status" value="3"/>
</dbReference>
<name>A0AAW9QN01_9BURK</name>
<protein>
    <submittedName>
        <fullName evidence="6">Amino acid adenylation domain-containing protein</fullName>
    </submittedName>
</protein>
<reference evidence="6 7" key="1">
    <citation type="submission" date="2024-02" db="EMBL/GenBank/DDBJ databases">
        <title>Genome sequence of Aquincola sp. MAHUQ-54.</title>
        <authorList>
            <person name="Huq M.A."/>
        </authorList>
    </citation>
    <scope>NUCLEOTIDE SEQUENCE [LARGE SCALE GENOMIC DNA]</scope>
    <source>
        <strain evidence="6 7">MAHUQ-54</strain>
    </source>
</reference>
<dbReference type="PROSITE" id="PS00455">
    <property type="entry name" value="AMP_BINDING"/>
    <property type="match status" value="2"/>
</dbReference>
<dbReference type="InterPro" id="IPR045851">
    <property type="entry name" value="AMP-bd_C_sf"/>
</dbReference>
<dbReference type="CDD" id="cd19531">
    <property type="entry name" value="LCL_NRPS-like"/>
    <property type="match status" value="1"/>
</dbReference>
<dbReference type="GO" id="GO:0031177">
    <property type="term" value="F:phosphopantetheine binding"/>
    <property type="evidence" value="ECO:0007669"/>
    <property type="project" value="InterPro"/>
</dbReference>
<evidence type="ECO:0000256" key="2">
    <source>
        <dbReference type="ARBA" id="ARBA00022450"/>
    </source>
</evidence>
<evidence type="ECO:0000313" key="6">
    <source>
        <dbReference type="EMBL" id="MEF7617022.1"/>
    </source>
</evidence>
<evidence type="ECO:0000256" key="4">
    <source>
        <dbReference type="SAM" id="MobiDB-lite"/>
    </source>
</evidence>
<dbReference type="PANTHER" id="PTHR45527:SF1">
    <property type="entry name" value="FATTY ACID SYNTHASE"/>
    <property type="match status" value="1"/>
</dbReference>
<evidence type="ECO:0000313" key="7">
    <source>
        <dbReference type="Proteomes" id="UP001336250"/>
    </source>
</evidence>
<dbReference type="Pfam" id="PF00501">
    <property type="entry name" value="AMP-binding"/>
    <property type="match status" value="2"/>
</dbReference>
<dbReference type="FunFam" id="3.30.300.30:FF:000010">
    <property type="entry name" value="Enterobactin synthetase component F"/>
    <property type="match status" value="1"/>
</dbReference>
<dbReference type="PROSITE" id="PS00012">
    <property type="entry name" value="PHOSPHOPANTETHEINE"/>
    <property type="match status" value="2"/>
</dbReference>
<dbReference type="Gene3D" id="3.40.50.980">
    <property type="match status" value="4"/>
</dbReference>
<dbReference type="Proteomes" id="UP001336250">
    <property type="component" value="Unassembled WGS sequence"/>
</dbReference>
<dbReference type="InterPro" id="IPR006162">
    <property type="entry name" value="Ppantetheine_attach_site"/>
</dbReference>
<dbReference type="NCBIfam" id="TIGR01733">
    <property type="entry name" value="AA-adenyl-dom"/>
    <property type="match status" value="2"/>
</dbReference>
<sequence>MPPSTPTSASNAPPPQRPDRPQGVVPAAGAGARYALSPAQQGLLFHALLSPGEPLYFEQRWCAIDGPLDAAAFQAAWQQVLDAHEALRSGFVWRDGEAPFQQPAAGAVLPWAVLDWQALDDAAQAAAFDTLVADDRARGFVPDAPPLMRCTLAVLGPQRHRFVWSYHHLLMDGWSNALVIAEVLARYEALRRGEAPSLPPARPYREHIAWLQRQDRGAAEHHWREALGAVQAPTPLPWLRAAAPGAGGPPGEATLVLPADDTAALEAFARDQRLTLNTLVQGAWALLLARASGQAEVLFGAAVAGRPPTLADTERRIGLFIATVPVPVAVPPQAAPLPWLQALQAGLRAHEQHAHLGLAEVQRLTPVPGGTPLFDSVLVFENYPLSSAAALASATGTLRLHGVGGFERTHYPLALMVLPGERLTLVLRHDTHRLPGPMAGHLLRQVAALLRGLARPGVRRLADLPALDAEAAAALAAAGTGPLPAPALRCVHASIAARAAADGEGIALVFEPGSGEGTAAAGGAHGAWTYSALEAAANRLARHLRAQGVGRGARVGVCVPRSPQLVVALLAVWKAGAAYVPLDPLHPPARRALVASRAGLARLVVAGGVQAADDAAGVPVTDLDAEAGAIAAWQADDPRVPLGLRDPAYLMFTSGSTGTPKGVAVSHGALANHLASMAAAPGLQAGQRLLALTTVAFDIAGLELWLPLVQGGRLVLASAEVARDAAQLARQIERHRIDVMQATPATWQLLRDAAWPGAPGLRAWVGGEALEAALARWLLGRCAAVWNLYGPTETTIWSTALRLQPALLAPGEAVPIGGPIADTRLVVHDAHGQPAPVGLPGELLIGGAGVAEGYADQPGLTAQAFVPDAAGQGGRLYRTGDLVRWRTDGLLDFLGRADHQVKLRGHRIELGEIEALLSQQPGVAQAAVLLRRDLPGGPGLVAYLRPAAGPAAPPDPAVLRAALQARLPAYMLPAHWQLLPQLPLTPNGKVDRRALPLPDTAASPPSPAGAAGADDPLQALVAGVWAEVLGRPLPPGAQDDFFALGGHSLTATRAAARLQALRPGGPAVPLRLLFEHPRLADFVAALRQAQGGTVLPPVERGADDAPVLPLPSQHRQWLVAQFAPASRAYTIGLQVVLQGALDEAALQGALQSLVDRHEALRTGFSADDGQLAATVWPALPLPLQRIDLAGGAPQALDDAVRAELARPFDLGRPPLLRATLLRTAAERHVLLLALHHIVADDASIGVLARELAAAYGARRSGSAADAPAPAPAPALRCRDVAAWQRGLDLSSQRAHWHALLHDAPAPQRLAIERQGAPAAAAAQAPAPGAAGRHLQRLPAQHMQALQALAQAHGATPYMVMLAGLAVLLQRYGAGDDLVVGSPVAGRPRTGQAAVDELVGMFVNTLPLRLALGGRPTVAALLARVRRSTLDAWEHQDLPFEQMLDALPAARRQEGLFDVMFSVQNAHGVLPAAVLHGGLVWQPQPVPVQEAKFPLGLALRPAVPGEDGEGGDPGAWIAAWEFDAARFEPAAVERMAGHWAELLSQMARDPAQPVAALGLLTPAEAAQIAAWSRPLPDAGPPPVLPEGTLEAAFLRQAAATPLAVALIDGERQWRYAELAAASGRLAAQLQAEGAQAGGFVGLWGERSAEAIVGMLAILQAGGAYVPFDPQAPAPRLAALAAQTGLAWVLSPRAGCAAALQAEQGGRGTPPLREWVVDLDALAAPDGPADRAPSLPPRAAAERLAYVMLTSGTTGGPKAVGTPHRGVLRLVQSPGYVRLGAGEVLLQAAPLAFDAATFEVWSALLHGGTLVVAPFATLDALEGLIRRHRVSTMWLTAGLLQLLVDERLQALEGVRQLLAGGDVLSAPHVARLLAAWPGLRLVNGYGPTETTTFACCHEVTAADAASGRIPIGRPIVHTRVQVLDEAGLPVPVGLPGELHIGGAGVARGYLGRPAATAEAFVPDPACGLEDADGGEAAQVLYRTGDLVRWRADGVLEFLGRNDRQVKLRGFRIEPAEIEQRLVQHPAVLEAVVQPVLDAQGRQRLAAWLVGQPVLSPRQRVGAAALRQWVGQALPEPCVPARFVWVDALPLTPNGKVDRAALPAPWPAAAPAEDAEGDEAVDAVAQAPQAPAAGRTALRLQALWRTLLHDRVPGLDDNFFDLGGDSIIAMQIAARASAAGLPLSPAQVFEHPTITALAAVIDARRAEAAALAPPDAPRGEGEVPLTPIQHWFFAQRPANPSHFNQAVCMALPAGVDRAALQAALDAVAARHDALRLRFSQAGEGWRARLAEHDAQAPIEWSDLTPLAPAAQDAAFEQAGAALQAGLDIGRGPLLRVAAFDLGPRGLRLLAVVHHLVVDGVSWRVLLAEWRQAFQQAALGGVPALGPRPPGPQAWAARLPAQLAAAQADLPFWQAQAEGGAGPVLPLDGPASACDDALQADARVLRRRLAPGPTQRLLQHPQPVPLMLAALLRALAPWTGAREALLALESHGRDEAEGFAGSVGWFTALHPLRLQLGAPGGTREALDAVARQCRAVPGQGRSWGLLRWLGGHAALAAQPQIAFNYLGQLPGGAADGGGLPWRREAVPGPLQAPANRSPHLIEANCWIEDGCWTLAWQYAGRHLGEAAMSAVADRFAGEIGVLLEATVVEADGGDLAAALAQVSFE</sequence>
<dbReference type="EMBL" id="JAZIBG010000053">
    <property type="protein sequence ID" value="MEF7617022.1"/>
    <property type="molecule type" value="Genomic_DNA"/>
</dbReference>
<organism evidence="6 7">
    <name type="scientific">Aquincola agrisoli</name>
    <dbReference type="NCBI Taxonomy" id="3119538"/>
    <lineage>
        <taxon>Bacteria</taxon>
        <taxon>Pseudomonadati</taxon>
        <taxon>Pseudomonadota</taxon>
        <taxon>Betaproteobacteria</taxon>
        <taxon>Burkholderiales</taxon>
        <taxon>Sphaerotilaceae</taxon>
        <taxon>Aquincola</taxon>
    </lineage>
</organism>
<dbReference type="InterPro" id="IPR010071">
    <property type="entry name" value="AA_adenyl_dom"/>
</dbReference>
<dbReference type="InterPro" id="IPR001242">
    <property type="entry name" value="Condensation_dom"/>
</dbReference>
<dbReference type="GO" id="GO:0044550">
    <property type="term" value="P:secondary metabolite biosynthetic process"/>
    <property type="evidence" value="ECO:0007669"/>
    <property type="project" value="TreeGrafter"/>
</dbReference>
<keyword evidence="7" id="KW-1185">Reference proteome</keyword>
<dbReference type="InterPro" id="IPR025110">
    <property type="entry name" value="AMP-bd_C"/>
</dbReference>
<dbReference type="InterPro" id="IPR023213">
    <property type="entry name" value="CAT-like_dom_sf"/>
</dbReference>